<dbReference type="CDD" id="cd09272">
    <property type="entry name" value="RNase_HI_RT_Ty1"/>
    <property type="match status" value="1"/>
</dbReference>
<dbReference type="InterPro" id="IPR013103">
    <property type="entry name" value="RVT_2"/>
</dbReference>
<dbReference type="InterPro" id="IPR012337">
    <property type="entry name" value="RNaseH-like_sf"/>
</dbReference>
<dbReference type="Pfam" id="PF13976">
    <property type="entry name" value="gag_pre-integrs"/>
    <property type="match status" value="1"/>
</dbReference>
<dbReference type="GO" id="GO:0006310">
    <property type="term" value="P:DNA recombination"/>
    <property type="evidence" value="ECO:0007669"/>
    <property type="project" value="UniProtKB-KW"/>
</dbReference>
<evidence type="ECO:0000256" key="3">
    <source>
        <dbReference type="SAM" id="MobiDB-lite"/>
    </source>
</evidence>
<protein>
    <recommendedName>
        <fullName evidence="4">Integrase catalytic domain-containing protein</fullName>
    </recommendedName>
</protein>
<dbReference type="PANTHER" id="PTHR42648">
    <property type="entry name" value="TRANSPOSASE, PUTATIVE-RELATED"/>
    <property type="match status" value="1"/>
</dbReference>
<dbReference type="InterPro" id="IPR001584">
    <property type="entry name" value="Integrase_cat-core"/>
</dbReference>
<feature type="region of interest" description="Disordered" evidence="3">
    <location>
        <begin position="392"/>
        <end position="447"/>
    </location>
</feature>
<dbReference type="InterPro" id="IPR025724">
    <property type="entry name" value="GAG-pre-integrase_dom"/>
</dbReference>
<feature type="region of interest" description="Disordered" evidence="3">
    <location>
        <begin position="1536"/>
        <end position="1571"/>
    </location>
</feature>
<feature type="domain" description="Integrase catalytic" evidence="4">
    <location>
        <begin position="779"/>
        <end position="887"/>
    </location>
</feature>
<name>A0A6L2KL29_TANCI</name>
<feature type="compositionally biased region" description="Low complexity" evidence="3">
    <location>
        <begin position="420"/>
        <end position="443"/>
    </location>
</feature>
<dbReference type="GO" id="GO:0003887">
    <property type="term" value="F:DNA-directed DNA polymerase activity"/>
    <property type="evidence" value="ECO:0007669"/>
    <property type="project" value="UniProtKB-KW"/>
</dbReference>
<accession>A0A6L2KL29</accession>
<dbReference type="SUPFAM" id="SSF56672">
    <property type="entry name" value="DNA/RNA polymerases"/>
    <property type="match status" value="1"/>
</dbReference>
<dbReference type="InterPro" id="IPR039537">
    <property type="entry name" value="Retrotran_Ty1/copia-like"/>
</dbReference>
<dbReference type="InterPro" id="IPR036397">
    <property type="entry name" value="RNaseH_sf"/>
</dbReference>
<evidence type="ECO:0000259" key="4">
    <source>
        <dbReference type="PROSITE" id="PS50994"/>
    </source>
</evidence>
<dbReference type="PROSITE" id="PS50994">
    <property type="entry name" value="INTEGRASE"/>
    <property type="match status" value="1"/>
</dbReference>
<evidence type="ECO:0000256" key="1">
    <source>
        <dbReference type="ARBA" id="ARBA00022723"/>
    </source>
</evidence>
<dbReference type="PANTHER" id="PTHR42648:SF21">
    <property type="entry name" value="CYSTEINE-RICH RLK (RECEPTOR-LIKE PROTEIN KINASE) 8"/>
    <property type="match status" value="1"/>
</dbReference>
<feature type="compositionally biased region" description="Low complexity" evidence="3">
    <location>
        <begin position="534"/>
        <end position="551"/>
    </location>
</feature>
<dbReference type="SUPFAM" id="SSF53098">
    <property type="entry name" value="Ribonuclease H-like"/>
    <property type="match status" value="1"/>
</dbReference>
<dbReference type="GO" id="GO:0003964">
    <property type="term" value="F:RNA-directed DNA polymerase activity"/>
    <property type="evidence" value="ECO:0007669"/>
    <property type="project" value="UniProtKB-KW"/>
</dbReference>
<dbReference type="GO" id="GO:0004519">
    <property type="term" value="F:endonuclease activity"/>
    <property type="evidence" value="ECO:0007669"/>
    <property type="project" value="UniProtKB-KW"/>
</dbReference>
<dbReference type="Pfam" id="PF00665">
    <property type="entry name" value="rve"/>
    <property type="match status" value="1"/>
</dbReference>
<reference evidence="5" key="1">
    <citation type="journal article" date="2019" name="Sci. Rep.">
        <title>Draft genome of Tanacetum cinerariifolium, the natural source of mosquito coil.</title>
        <authorList>
            <person name="Yamashiro T."/>
            <person name="Shiraishi A."/>
            <person name="Satake H."/>
            <person name="Nakayama K."/>
        </authorList>
    </citation>
    <scope>NUCLEOTIDE SEQUENCE</scope>
</reference>
<organism evidence="5">
    <name type="scientific">Tanacetum cinerariifolium</name>
    <name type="common">Dalmatian daisy</name>
    <name type="synonym">Chrysanthemum cinerariifolium</name>
    <dbReference type="NCBI Taxonomy" id="118510"/>
    <lineage>
        <taxon>Eukaryota</taxon>
        <taxon>Viridiplantae</taxon>
        <taxon>Streptophyta</taxon>
        <taxon>Embryophyta</taxon>
        <taxon>Tracheophyta</taxon>
        <taxon>Spermatophyta</taxon>
        <taxon>Magnoliopsida</taxon>
        <taxon>eudicotyledons</taxon>
        <taxon>Gunneridae</taxon>
        <taxon>Pentapetalae</taxon>
        <taxon>asterids</taxon>
        <taxon>campanulids</taxon>
        <taxon>Asterales</taxon>
        <taxon>Asteraceae</taxon>
        <taxon>Asteroideae</taxon>
        <taxon>Anthemideae</taxon>
        <taxon>Anthemidinae</taxon>
        <taxon>Tanacetum</taxon>
    </lineage>
</organism>
<feature type="compositionally biased region" description="Polar residues" evidence="3">
    <location>
        <begin position="401"/>
        <end position="412"/>
    </location>
</feature>
<dbReference type="InterPro" id="IPR057670">
    <property type="entry name" value="SH3_retrovirus"/>
</dbReference>
<dbReference type="InterPro" id="IPR043502">
    <property type="entry name" value="DNA/RNA_pol_sf"/>
</dbReference>
<dbReference type="Pfam" id="PF07727">
    <property type="entry name" value="RVT_2"/>
    <property type="match status" value="1"/>
</dbReference>
<keyword evidence="1" id="KW-0479">Metal-binding</keyword>
<evidence type="ECO:0000313" key="5">
    <source>
        <dbReference type="EMBL" id="GEU48785.1"/>
    </source>
</evidence>
<dbReference type="GO" id="GO:0015074">
    <property type="term" value="P:DNA integration"/>
    <property type="evidence" value="ECO:0007669"/>
    <property type="project" value="UniProtKB-KW"/>
</dbReference>
<comment type="caution">
    <text evidence="5">The sequence shown here is derived from an EMBL/GenBank/DDBJ whole genome shotgun (WGS) entry which is preliminary data.</text>
</comment>
<evidence type="ECO:0000256" key="2">
    <source>
        <dbReference type="ARBA" id="ARBA00022801"/>
    </source>
</evidence>
<feature type="region of interest" description="Disordered" evidence="3">
    <location>
        <begin position="529"/>
        <end position="553"/>
    </location>
</feature>
<gene>
    <name evidence="5" type="ORF">Tci_020763</name>
</gene>
<dbReference type="Gene3D" id="3.30.420.10">
    <property type="entry name" value="Ribonuclease H-like superfamily/Ribonuclease H"/>
    <property type="match status" value="1"/>
</dbReference>
<dbReference type="Pfam" id="PF25597">
    <property type="entry name" value="SH3_retrovirus"/>
    <property type="match status" value="1"/>
</dbReference>
<dbReference type="Pfam" id="PF14223">
    <property type="entry name" value="Retrotran_gag_2"/>
    <property type="match status" value="1"/>
</dbReference>
<dbReference type="GO" id="GO:0003676">
    <property type="term" value="F:nucleic acid binding"/>
    <property type="evidence" value="ECO:0007669"/>
    <property type="project" value="InterPro"/>
</dbReference>
<dbReference type="GO" id="GO:0046872">
    <property type="term" value="F:metal ion binding"/>
    <property type="evidence" value="ECO:0007669"/>
    <property type="project" value="UniProtKB-KW"/>
</dbReference>
<dbReference type="EMBL" id="BKCJ010002471">
    <property type="protein sequence ID" value="GEU48785.1"/>
    <property type="molecule type" value="Genomic_DNA"/>
</dbReference>
<proteinExistence type="predicted"/>
<keyword evidence="2" id="KW-0378">Hydrolase</keyword>
<sequence length="1955" mass="218011">MRKSMLKQEFSKFRISEAEGLHKGYDKMQKILSQLNQLKAKPDAEEINLRFLRALPSSWSQVALTLKTKGGFEFLSFDDLYYKLKTLKVDIKGYNTFYSSQSTGPSHFAFVSATSTKKKMSYGDSPTHSLTSTYSVPSNSKTGSYRTDLEQIEKMDLEEMDLKWKMVMLSRYSSFKIKDIGKKEENSKALITVDTLVDWTNHDSEGDGVIATKEFGMIAGCDSEDAIKEGATKLYNLINGANSEEANTTGDAGEFALMGVTSETKLDDHFARTKKWRNSSKNLFKLIDSSMSVRTKVGLGFTNCIGENELGWDDSAFSVFTTNSKDVEGRPIFYKFAKIDSMKAVPPPLTRDYTSLSDHTDLDESQMSYGTKPSTSCDPKCVPNDVVSCNDSDKSLEDNTNDFASSDPSLNSLEPKPTDSSCTSTSSVSTSVNEAENESNVETPIKEPISVQDLHSFTCISYDKTKHTSRTSCNKNDSFNKKAGHFRKYASSISKLCFVCGSGTHLIKDCDFYEKQMTNTTVEIGEGPAVRPQPVFTGKPKVKPVPTGKPKATLVPTVTPIPTGKPHVFTPVPTDRPNRLSSVTTNRGYTPSVISGMDGQLLLSPKQVVLAKHIKKETPFSATEDEGIFYSGCSRSMTGNKERLYDFQAFHGGKICDKKNQVLFTDTKCLELSKDFQLPDDSMVVLKVLRKHNLYTINLNDLCPRGNLTCLVAHASFDESIKWHRRMTHVNYKNMNRLVKGNLVRALPSKLFKNGHTRVACCKGKQHKASYKTIHAVSSISEPLQLLHMNLFGPTSIRSIDYKYYCLVITDDYGRFCWIFFLEHKDETYPILKNFINLVENQLNKKVKSIRCDNGIEFKNAQMIGLCGSKRIKMSTVFPEPHSKIRVLVTSPHNQTPYALLTGNIPIVSHFKPFGCHATLLNTSDHLEKFDGKADEGYIVGYSTSNKAYRVYNVPTKRVEESMNLWFLKDKPNVHGLGHEWYFDLDYLTDSLGYKHVSANQPAGTQGNTNNSAVDDSLFPSIDDIFQKELERLTGEEHRDTSYVDRPTLGSEHNAEDLQTPPSSQPVPPGCIPVPTGNVPFPTGSVPVPTGSILVPAVATMVLFDAVLVHASSSADLIFNGEPTIRFLCPSNLGNHNPSPGIFSYSSYDDEFDTALTNVASSMEVSMLLGLSGYSRTSEMLGGLLSVTRLDLLLKDIDRRRMDIKSAFLYGRIEEEVYITQPKGFVDPQHPKKVYKVVKALYGLHQAPRAWYATLSTFLLKHGYRRGTIDKTLFLKKNNCDIILVQQRPDGIFIHQEKYVHEILNKFDLGNVRTNTTPYEAPKPKSKSESDISACLRHQVTPTTSNLEAVKKIFKYLKDQPKLGLWYPKESPLVLEAYSDSNYAGANKDRKSTTDGCQFLGRCLISWHCKKQTIVETSSTEADLKSGSWDQFGSPIAIALICLSDGRRFNWSNYIFQGMVSNIGNAKKFLMCPRFLQTILGIETRVTRQYKVLVFSSKLFANMRLNFARNPMPLLPDMLLQAQAVFELDHSSDQHATAAGSFPTREDTPLGGDFHTSPTRSSHAPLTGQPLGGAEDPITLTVLSSVVSTLVHKVHSLKAELHDHKWLFKDVVGNPCAPSVVSPGATDVCPGASGVAPGASDVSPGAFVDPTAALAIPADSLKVPADSPNVPAGVSSKGKSPMIEEDVPVKARTFRQMEEDRLGEEAAKRLHAEEMAHMERERAEAQRKRQQEVLGFAMYYNESDWLNIRAQVEANASFSKTLLGDDVFEDNFPARIAALIKQKRQALAEQLFKERKSFGRKHMHKPKSTLLTLDFDAPAQTFLNVVVDEDSDDEDSVDEVWSAVVGWEVLFTPLGEINALYRGKGSCVWQNQHMWEIRSWQFYTLSNVHGLETVYGEVLSMFTDVSYPLLVELMKKMLMRKLEIDLDFVGNDLTAAEQLIQFIKNQIVTAQASSV</sequence>
<dbReference type="GO" id="GO:0016787">
    <property type="term" value="F:hydrolase activity"/>
    <property type="evidence" value="ECO:0007669"/>
    <property type="project" value="UniProtKB-KW"/>
</dbReference>
<feature type="region of interest" description="Disordered" evidence="3">
    <location>
        <begin position="565"/>
        <end position="587"/>
    </location>
</feature>
<feature type="region of interest" description="Disordered" evidence="3">
    <location>
        <begin position="1036"/>
        <end position="1070"/>
    </location>
</feature>